<sequence>MWANTLSRKQLLSAPQLKAPACKGKENSVTDQKVTIPDSWDLSDNQRRFIESIMDSKAK</sequence>
<keyword evidence="2" id="KW-1185">Reference proteome</keyword>
<name>A0A3N4PHH3_9GAMM</name>
<proteinExistence type="predicted"/>
<reference evidence="1 2" key="1">
    <citation type="submission" date="2018-11" db="EMBL/GenBank/DDBJ databases">
        <title>Whole genome sequencing of Pantoea sp. RIT388.</title>
        <authorList>
            <person name="Gan H.M."/>
            <person name="Hudson A.O."/>
        </authorList>
    </citation>
    <scope>NUCLEOTIDE SEQUENCE [LARGE SCALE GENOMIC DNA]</scope>
    <source>
        <strain evidence="1 2">RIT388</strain>
    </source>
</reference>
<gene>
    <name evidence="1" type="ORF">BBB56_07375</name>
</gene>
<comment type="caution">
    <text evidence="1">The sequence shown here is derived from an EMBL/GenBank/DDBJ whole genome shotgun (WGS) entry which is preliminary data.</text>
</comment>
<dbReference type="AlphaFoldDB" id="A0A3N4PHH3"/>
<protein>
    <submittedName>
        <fullName evidence="1">Uncharacterized protein</fullName>
    </submittedName>
</protein>
<evidence type="ECO:0000313" key="2">
    <source>
        <dbReference type="Proteomes" id="UP000281332"/>
    </source>
</evidence>
<evidence type="ECO:0000313" key="1">
    <source>
        <dbReference type="EMBL" id="RPE03200.1"/>
    </source>
</evidence>
<accession>A0A3N4PHH3</accession>
<organism evidence="1 2">
    <name type="scientific">Candidatus Pantoea deserta</name>
    <dbReference type="NCBI Taxonomy" id="1869313"/>
    <lineage>
        <taxon>Bacteria</taxon>
        <taxon>Pseudomonadati</taxon>
        <taxon>Pseudomonadota</taxon>
        <taxon>Gammaproteobacteria</taxon>
        <taxon>Enterobacterales</taxon>
        <taxon>Erwiniaceae</taxon>
        <taxon>Pantoea</taxon>
    </lineage>
</organism>
<dbReference type="EMBL" id="RMVG01000003">
    <property type="protein sequence ID" value="RPE03200.1"/>
    <property type="molecule type" value="Genomic_DNA"/>
</dbReference>
<dbReference type="Proteomes" id="UP000281332">
    <property type="component" value="Unassembled WGS sequence"/>
</dbReference>